<name>A0ACB0JFT3_TRIPR</name>
<dbReference type="EMBL" id="CASHSV030000034">
    <property type="protein sequence ID" value="CAJ2643525.1"/>
    <property type="molecule type" value="Genomic_DNA"/>
</dbReference>
<proteinExistence type="predicted"/>
<evidence type="ECO:0000313" key="1">
    <source>
        <dbReference type="EMBL" id="CAJ2643525.1"/>
    </source>
</evidence>
<accession>A0ACB0JFT3</accession>
<sequence>MAVAIQCLSCARFVTVGGNRSYPLQRKPLLFSATLSSRSRNLHSSIVTASSKKKTNKKKSSHVTEGNDEEEDAFELLFKQLEEDLKNDDGGDDDDDDDITEEEMALFEHELEGLLGELDDDDDELSDSDSSETEADNDAEKTSADGNENSLKLRTWQLNKLARALKTGRRKISVKALAADVCLDRSLVLNLLRNPPPNLLMLSLSIPDEPTPSAIVPETTPGETLYKETSADHADHAESEPKSDLPIHTMQQNWSARKRLKKTQLDTLERVYMRSKRPTNAMISSIVHVTNIPRKKVIKWFEDRRAEEGVPERRLPYQHSAHETG</sequence>
<reference evidence="1" key="1">
    <citation type="submission" date="2023-10" db="EMBL/GenBank/DDBJ databases">
        <authorList>
            <person name="Rodriguez Cubillos JULIANA M."/>
            <person name="De Vega J."/>
        </authorList>
    </citation>
    <scope>NUCLEOTIDE SEQUENCE</scope>
</reference>
<dbReference type="Proteomes" id="UP001177021">
    <property type="component" value="Unassembled WGS sequence"/>
</dbReference>
<keyword evidence="2" id="KW-1185">Reference proteome</keyword>
<evidence type="ECO:0000313" key="2">
    <source>
        <dbReference type="Proteomes" id="UP001177021"/>
    </source>
</evidence>
<protein>
    <submittedName>
        <fullName evidence="1">Uncharacterized protein</fullName>
    </submittedName>
</protein>
<gene>
    <name evidence="1" type="ORF">MILVUS5_LOCUS12739</name>
</gene>
<comment type="caution">
    <text evidence="1">The sequence shown here is derived from an EMBL/GenBank/DDBJ whole genome shotgun (WGS) entry which is preliminary data.</text>
</comment>
<organism evidence="1 2">
    <name type="scientific">Trifolium pratense</name>
    <name type="common">Red clover</name>
    <dbReference type="NCBI Taxonomy" id="57577"/>
    <lineage>
        <taxon>Eukaryota</taxon>
        <taxon>Viridiplantae</taxon>
        <taxon>Streptophyta</taxon>
        <taxon>Embryophyta</taxon>
        <taxon>Tracheophyta</taxon>
        <taxon>Spermatophyta</taxon>
        <taxon>Magnoliopsida</taxon>
        <taxon>eudicotyledons</taxon>
        <taxon>Gunneridae</taxon>
        <taxon>Pentapetalae</taxon>
        <taxon>rosids</taxon>
        <taxon>fabids</taxon>
        <taxon>Fabales</taxon>
        <taxon>Fabaceae</taxon>
        <taxon>Papilionoideae</taxon>
        <taxon>50 kb inversion clade</taxon>
        <taxon>NPAAA clade</taxon>
        <taxon>Hologalegina</taxon>
        <taxon>IRL clade</taxon>
        <taxon>Trifolieae</taxon>
        <taxon>Trifolium</taxon>
    </lineage>
</organism>